<dbReference type="AlphaFoldDB" id="A0A0J9UIA9"/>
<dbReference type="Proteomes" id="UP000009097">
    <property type="component" value="Unassembled WGS sequence"/>
</dbReference>
<gene>
    <name evidence="1" type="ORF">FOXG_18511</name>
</gene>
<evidence type="ECO:0000313" key="2">
    <source>
        <dbReference type="Proteomes" id="UP000009097"/>
    </source>
</evidence>
<protein>
    <submittedName>
        <fullName evidence="1">Uncharacterized protein</fullName>
    </submittedName>
</protein>
<reference evidence="1" key="1">
    <citation type="submission" date="2007-04" db="EMBL/GenBank/DDBJ databases">
        <authorList>
            <consortium name="The Broad Institute Genome Sequencing Platform"/>
            <person name="Birren B."/>
            <person name="Lander E."/>
            <person name="Galagan J."/>
            <person name="Nusbaum C."/>
            <person name="Devon K."/>
            <person name="Ma L.-J."/>
            <person name="Jaffe D."/>
            <person name="Butler J."/>
            <person name="Alvarez P."/>
            <person name="Gnerre S."/>
            <person name="Grabherr M."/>
            <person name="Kleber M."/>
            <person name="Mauceli E."/>
            <person name="Brockman W."/>
            <person name="MacCallum I.A."/>
            <person name="Young S."/>
            <person name="LaButti K."/>
            <person name="DeCaprio D."/>
            <person name="Crawford M."/>
            <person name="Koehrsen M."/>
            <person name="Engels R."/>
            <person name="Montgomery P."/>
            <person name="Pearson M."/>
            <person name="Howarth C."/>
            <person name="Larson L."/>
            <person name="White J."/>
            <person name="O'Leary S."/>
            <person name="Kodira C."/>
            <person name="Zeng Q."/>
            <person name="Yandava C."/>
            <person name="Alvarado L."/>
            <person name="Kistler C."/>
            <person name="Shim W.-B."/>
            <person name="Kang S."/>
            <person name="Woloshuk C."/>
        </authorList>
    </citation>
    <scope>NUCLEOTIDE SEQUENCE</scope>
    <source>
        <strain evidence="1">4287</strain>
    </source>
</reference>
<dbReference type="VEuPathDB" id="FungiDB:FOXG_18511"/>
<proteinExistence type="predicted"/>
<dbReference type="KEGG" id="fox:FOXG_18511"/>
<dbReference type="RefSeq" id="XP_018237204.1">
    <property type="nucleotide sequence ID" value="XM_018398621.1"/>
</dbReference>
<dbReference type="EMBL" id="DS231698">
    <property type="protein sequence ID" value="KNA99158.1"/>
    <property type="molecule type" value="Genomic_DNA"/>
</dbReference>
<evidence type="ECO:0000313" key="1">
    <source>
        <dbReference type="EMBL" id="KNA99158.1"/>
    </source>
</evidence>
<accession>A0A0J9UIA9</accession>
<sequence length="109" mass="11979">MYPNVWRAALRTLFRGGMRKRPVLRFNTTGKLSSRFCSSGVMSIYATAWPVASVLPRRSTSEPDQAPAATMTTSALRTSESLNFAPMTRSPSVTSSVTLPLTNWIRPVA</sequence>
<reference evidence="1" key="2">
    <citation type="journal article" date="2010" name="Nature">
        <title>Comparative genomics reveals mobile pathogenicity chromosomes in Fusarium.</title>
        <authorList>
            <person name="Ma L.J."/>
            <person name="van der Does H.C."/>
            <person name="Borkovich K.A."/>
            <person name="Coleman J.J."/>
            <person name="Daboussi M.J."/>
            <person name="Di Pietro A."/>
            <person name="Dufresne M."/>
            <person name="Freitag M."/>
            <person name="Grabherr M."/>
            <person name="Henrissat B."/>
            <person name="Houterman P.M."/>
            <person name="Kang S."/>
            <person name="Shim W.B."/>
            <person name="Woloshuk C."/>
            <person name="Xie X."/>
            <person name="Xu J.R."/>
            <person name="Antoniw J."/>
            <person name="Baker S.E."/>
            <person name="Bluhm B.H."/>
            <person name="Breakspear A."/>
            <person name="Brown D.W."/>
            <person name="Butchko R.A."/>
            <person name="Chapman S."/>
            <person name="Coulson R."/>
            <person name="Coutinho P.M."/>
            <person name="Danchin E.G."/>
            <person name="Diener A."/>
            <person name="Gale L.R."/>
            <person name="Gardiner D.M."/>
            <person name="Goff S."/>
            <person name="Hammond-Kosack K.E."/>
            <person name="Hilburn K."/>
            <person name="Hua-Van A."/>
            <person name="Jonkers W."/>
            <person name="Kazan K."/>
            <person name="Kodira C.D."/>
            <person name="Koehrsen M."/>
            <person name="Kumar L."/>
            <person name="Lee Y.H."/>
            <person name="Li L."/>
            <person name="Manners J.M."/>
            <person name="Miranda-Saavedra D."/>
            <person name="Mukherjee M."/>
            <person name="Park G."/>
            <person name="Park J."/>
            <person name="Park S.Y."/>
            <person name="Proctor R.H."/>
            <person name="Regev A."/>
            <person name="Ruiz-Roldan M.C."/>
            <person name="Sain D."/>
            <person name="Sakthikumar S."/>
            <person name="Sykes S."/>
            <person name="Schwartz D.C."/>
            <person name="Turgeon B.G."/>
            <person name="Wapinski I."/>
            <person name="Yoder O."/>
            <person name="Young S."/>
            <person name="Zeng Q."/>
            <person name="Zhou S."/>
            <person name="Galagan J."/>
            <person name="Cuomo C.A."/>
            <person name="Kistler H.C."/>
            <person name="Rep M."/>
        </authorList>
    </citation>
    <scope>NUCLEOTIDE SEQUENCE [LARGE SCALE GENOMIC DNA]</scope>
    <source>
        <strain evidence="1">4287</strain>
    </source>
</reference>
<organism evidence="1 2">
    <name type="scientific">Fusarium oxysporum f. sp. lycopersici (strain 4287 / CBS 123668 / FGSC 9935 / NRRL 34936)</name>
    <name type="common">Fusarium vascular wilt of tomato</name>
    <dbReference type="NCBI Taxonomy" id="426428"/>
    <lineage>
        <taxon>Eukaryota</taxon>
        <taxon>Fungi</taxon>
        <taxon>Dikarya</taxon>
        <taxon>Ascomycota</taxon>
        <taxon>Pezizomycotina</taxon>
        <taxon>Sordariomycetes</taxon>
        <taxon>Hypocreomycetidae</taxon>
        <taxon>Hypocreales</taxon>
        <taxon>Nectriaceae</taxon>
        <taxon>Fusarium</taxon>
        <taxon>Fusarium oxysporum species complex</taxon>
    </lineage>
</organism>
<name>A0A0J9UIA9_FUSO4</name>
<dbReference type="GeneID" id="28959217"/>